<evidence type="ECO:0000256" key="1">
    <source>
        <dbReference type="SAM" id="MobiDB-lite"/>
    </source>
</evidence>
<evidence type="ECO:0000313" key="2">
    <source>
        <dbReference type="EMBL" id="KAJ1092601.1"/>
    </source>
</evidence>
<accession>A0AAV7LLZ0</accession>
<gene>
    <name evidence="2" type="ORF">NDU88_005711</name>
</gene>
<proteinExistence type="predicted"/>
<name>A0AAV7LLZ0_PLEWA</name>
<evidence type="ECO:0000313" key="3">
    <source>
        <dbReference type="Proteomes" id="UP001066276"/>
    </source>
</evidence>
<sequence length="108" mass="10622">MGGGGETHARARRSPQVLSPVLKTAAGTPGGRVLRSHGTGGSPNNATSHGSSGRRGAPSVASICPQVSGGQGGPPSPSLLGARLSAPSAALPHRAPLPPRLRPGHRPP</sequence>
<dbReference type="Proteomes" id="UP001066276">
    <property type="component" value="Chromosome 11"/>
</dbReference>
<protein>
    <submittedName>
        <fullName evidence="2">Uncharacterized protein</fullName>
    </submittedName>
</protein>
<dbReference type="AlphaFoldDB" id="A0AAV7LLZ0"/>
<organism evidence="2 3">
    <name type="scientific">Pleurodeles waltl</name>
    <name type="common">Iberian ribbed newt</name>
    <dbReference type="NCBI Taxonomy" id="8319"/>
    <lineage>
        <taxon>Eukaryota</taxon>
        <taxon>Metazoa</taxon>
        <taxon>Chordata</taxon>
        <taxon>Craniata</taxon>
        <taxon>Vertebrata</taxon>
        <taxon>Euteleostomi</taxon>
        <taxon>Amphibia</taxon>
        <taxon>Batrachia</taxon>
        <taxon>Caudata</taxon>
        <taxon>Salamandroidea</taxon>
        <taxon>Salamandridae</taxon>
        <taxon>Pleurodelinae</taxon>
        <taxon>Pleurodeles</taxon>
    </lineage>
</organism>
<comment type="caution">
    <text evidence="2">The sequence shown here is derived from an EMBL/GenBank/DDBJ whole genome shotgun (WGS) entry which is preliminary data.</text>
</comment>
<dbReference type="EMBL" id="JANPWB010000015">
    <property type="protein sequence ID" value="KAJ1092601.1"/>
    <property type="molecule type" value="Genomic_DNA"/>
</dbReference>
<feature type="compositionally biased region" description="Polar residues" evidence="1">
    <location>
        <begin position="42"/>
        <end position="51"/>
    </location>
</feature>
<feature type="compositionally biased region" description="Low complexity" evidence="1">
    <location>
        <begin position="78"/>
        <end position="94"/>
    </location>
</feature>
<reference evidence="2" key="1">
    <citation type="journal article" date="2022" name="bioRxiv">
        <title>Sequencing and chromosome-scale assembly of the giantPleurodeles waltlgenome.</title>
        <authorList>
            <person name="Brown T."/>
            <person name="Elewa A."/>
            <person name="Iarovenko S."/>
            <person name="Subramanian E."/>
            <person name="Araus A.J."/>
            <person name="Petzold A."/>
            <person name="Susuki M."/>
            <person name="Suzuki K.-i.T."/>
            <person name="Hayashi T."/>
            <person name="Toyoda A."/>
            <person name="Oliveira C."/>
            <person name="Osipova E."/>
            <person name="Leigh N.D."/>
            <person name="Simon A."/>
            <person name="Yun M.H."/>
        </authorList>
    </citation>
    <scope>NUCLEOTIDE SEQUENCE</scope>
    <source>
        <strain evidence="2">20211129_DDA</strain>
        <tissue evidence="2">Liver</tissue>
    </source>
</reference>
<keyword evidence="3" id="KW-1185">Reference proteome</keyword>
<feature type="region of interest" description="Disordered" evidence="1">
    <location>
        <begin position="1"/>
        <end position="108"/>
    </location>
</feature>